<proteinExistence type="predicted"/>
<dbReference type="GO" id="GO:0050482">
    <property type="term" value="P:arachidonate secretion"/>
    <property type="evidence" value="ECO:0007669"/>
    <property type="project" value="InterPro"/>
</dbReference>
<evidence type="ECO:0000313" key="3">
    <source>
        <dbReference type="Proteomes" id="UP000748025"/>
    </source>
</evidence>
<reference evidence="2" key="1">
    <citation type="journal article" date="2020" name="bioRxiv">
        <title>Whole genome comparisons of ergot fungi reveals the divergence and evolution of species within the genus Claviceps are the result of varying mechanisms driving genome evolution and host range expansion.</title>
        <authorList>
            <person name="Wyka S.A."/>
            <person name="Mondo S.J."/>
            <person name="Liu M."/>
            <person name="Dettman J."/>
            <person name="Nalam V."/>
            <person name="Broders K.D."/>
        </authorList>
    </citation>
    <scope>NUCLEOTIDE SEQUENCE</scope>
    <source>
        <strain evidence="2">CCC 602</strain>
    </source>
</reference>
<feature type="signal peptide" evidence="1">
    <location>
        <begin position="1"/>
        <end position="17"/>
    </location>
</feature>
<dbReference type="OrthoDB" id="5120271at2759"/>
<evidence type="ECO:0000313" key="2">
    <source>
        <dbReference type="EMBL" id="KAG5996723.1"/>
    </source>
</evidence>
<gene>
    <name evidence="2" type="ORF">E4U43_002806</name>
</gene>
<keyword evidence="3" id="KW-1185">Reference proteome</keyword>
<feature type="chain" id="PRO_5040259603" description="Secretory phospholipase A2" evidence="1">
    <location>
        <begin position="18"/>
        <end position="207"/>
    </location>
</feature>
<organism evidence="2 3">
    <name type="scientific">Claviceps pusilla</name>
    <dbReference type="NCBI Taxonomy" id="123648"/>
    <lineage>
        <taxon>Eukaryota</taxon>
        <taxon>Fungi</taxon>
        <taxon>Dikarya</taxon>
        <taxon>Ascomycota</taxon>
        <taxon>Pezizomycotina</taxon>
        <taxon>Sordariomycetes</taxon>
        <taxon>Hypocreomycetidae</taxon>
        <taxon>Hypocreales</taxon>
        <taxon>Clavicipitaceae</taxon>
        <taxon>Claviceps</taxon>
    </lineage>
</organism>
<dbReference type="InterPro" id="IPR036444">
    <property type="entry name" value="PLipase_A2_dom_sf"/>
</dbReference>
<dbReference type="Pfam" id="PF09056">
    <property type="entry name" value="Phospholip_A2_3"/>
    <property type="match status" value="1"/>
</dbReference>
<dbReference type="SUPFAM" id="SSF48619">
    <property type="entry name" value="Phospholipase A2, PLA2"/>
    <property type="match status" value="1"/>
</dbReference>
<dbReference type="AlphaFoldDB" id="A0A9P7N5P2"/>
<sequence>MKLHLYMSSLLAAAAAADRVMDLTDNLIFTDSLDQFIQHRNHHDFPTLDWWSDNCTSAPDNPFGFPFSPACNRHDFGYNNYRLQRRFKKDAKSRIDDRFHDDLMHQCDIGSKVWICKRLANLYTFSVRTFGGKDADRVAGGARKRTGDGSLLAHYDELVRLYEEEVRKAQASGELPPGDMNLKAGLEPIRAKMVEHDAILSLSDVLN</sequence>
<evidence type="ECO:0008006" key="4">
    <source>
        <dbReference type="Google" id="ProtNLM"/>
    </source>
</evidence>
<dbReference type="GO" id="GO:0006644">
    <property type="term" value="P:phospholipid metabolic process"/>
    <property type="evidence" value="ECO:0007669"/>
    <property type="project" value="InterPro"/>
</dbReference>
<keyword evidence="1" id="KW-0732">Signal</keyword>
<protein>
    <recommendedName>
        <fullName evidence="4">Secretory phospholipase A2</fullName>
    </recommendedName>
</protein>
<name>A0A9P7N5P2_9HYPO</name>
<comment type="caution">
    <text evidence="2">The sequence shown here is derived from an EMBL/GenBank/DDBJ whole genome shotgun (WGS) entry which is preliminary data.</text>
</comment>
<dbReference type="Proteomes" id="UP000748025">
    <property type="component" value="Unassembled WGS sequence"/>
</dbReference>
<accession>A0A9P7N5P2</accession>
<evidence type="ECO:0000256" key="1">
    <source>
        <dbReference type="SAM" id="SignalP"/>
    </source>
</evidence>
<dbReference type="Gene3D" id="1.20.90.10">
    <property type="entry name" value="Phospholipase A2 domain"/>
    <property type="match status" value="1"/>
</dbReference>
<dbReference type="GO" id="GO:0004623">
    <property type="term" value="F:phospholipase A2 activity"/>
    <property type="evidence" value="ECO:0007669"/>
    <property type="project" value="InterPro"/>
</dbReference>
<dbReference type="InterPro" id="IPR015141">
    <property type="entry name" value="PLipase_A2_prok/fun"/>
</dbReference>
<dbReference type="EMBL" id="SRPW01002022">
    <property type="protein sequence ID" value="KAG5996723.1"/>
    <property type="molecule type" value="Genomic_DNA"/>
</dbReference>